<evidence type="ECO:0000256" key="4">
    <source>
        <dbReference type="ARBA" id="ARBA00016461"/>
    </source>
</evidence>
<dbReference type="AlphaFoldDB" id="A0A380N107"/>
<evidence type="ECO:0000313" key="14">
    <source>
        <dbReference type="Proteomes" id="UP000254575"/>
    </source>
</evidence>
<dbReference type="Pfam" id="PF04995">
    <property type="entry name" value="CcmD"/>
    <property type="match status" value="1"/>
</dbReference>
<organism evidence="13 14">
    <name type="scientific">Suttonella indologenes</name>
    <dbReference type="NCBI Taxonomy" id="13276"/>
    <lineage>
        <taxon>Bacteria</taxon>
        <taxon>Pseudomonadati</taxon>
        <taxon>Pseudomonadota</taxon>
        <taxon>Gammaproteobacteria</taxon>
        <taxon>Cardiobacteriales</taxon>
        <taxon>Cardiobacteriaceae</taxon>
        <taxon>Suttonella</taxon>
    </lineage>
</organism>
<comment type="function">
    <text evidence="1 12">Required for the export of heme to the periplasm for the biogenesis of c-type cytochromes.</text>
</comment>
<evidence type="ECO:0000256" key="8">
    <source>
        <dbReference type="ARBA" id="ARBA00022692"/>
    </source>
</evidence>
<comment type="similarity">
    <text evidence="3 12">Belongs to the CcmD/CycX/HelD family.</text>
</comment>
<comment type="subcellular location">
    <subcellularLocation>
        <location evidence="2 12">Cell inner membrane</location>
        <topology evidence="2 12">Single-pass membrane protein</topology>
    </subcellularLocation>
</comment>
<dbReference type="NCBIfam" id="TIGR03141">
    <property type="entry name" value="cytochro_ccmD"/>
    <property type="match status" value="1"/>
</dbReference>
<gene>
    <name evidence="13" type="ORF">NCTC10717_01915</name>
</gene>
<dbReference type="InterPro" id="IPR052075">
    <property type="entry name" value="Heme_exporter_D"/>
</dbReference>
<keyword evidence="6 12" id="KW-1003">Cell membrane</keyword>
<dbReference type="GO" id="GO:0005886">
    <property type="term" value="C:plasma membrane"/>
    <property type="evidence" value="ECO:0007669"/>
    <property type="project" value="UniProtKB-SubCell"/>
</dbReference>
<evidence type="ECO:0000256" key="9">
    <source>
        <dbReference type="ARBA" id="ARBA00022748"/>
    </source>
</evidence>
<accession>A0A380N107</accession>
<name>A0A380N107_9GAMM</name>
<evidence type="ECO:0000256" key="10">
    <source>
        <dbReference type="ARBA" id="ARBA00022989"/>
    </source>
</evidence>
<keyword evidence="7 12" id="KW-0997">Cell inner membrane</keyword>
<dbReference type="GO" id="GO:0015886">
    <property type="term" value="P:heme transport"/>
    <property type="evidence" value="ECO:0007669"/>
    <property type="project" value="InterPro"/>
</dbReference>
<evidence type="ECO:0000256" key="2">
    <source>
        <dbReference type="ARBA" id="ARBA00004377"/>
    </source>
</evidence>
<dbReference type="RefSeq" id="WP_115219033.1">
    <property type="nucleotide sequence ID" value="NZ_UHIA01000004.1"/>
</dbReference>
<evidence type="ECO:0000256" key="5">
    <source>
        <dbReference type="ARBA" id="ARBA00022448"/>
    </source>
</evidence>
<dbReference type="GO" id="GO:0017004">
    <property type="term" value="P:cytochrome complex assembly"/>
    <property type="evidence" value="ECO:0007669"/>
    <property type="project" value="UniProtKB-KW"/>
</dbReference>
<sequence>MAFANFAEFLQMGKHGAYVWTAYTLVITGLIAIHLITHIRYKRLQAQLAALKKEADTSS</sequence>
<dbReference type="PANTHER" id="PTHR37531:SF1">
    <property type="entry name" value="HEME EXPORTER PROTEIN D"/>
    <property type="match status" value="1"/>
</dbReference>
<protein>
    <recommendedName>
        <fullName evidence="4 12">Heme exporter protein D</fullName>
    </recommendedName>
</protein>
<evidence type="ECO:0000256" key="3">
    <source>
        <dbReference type="ARBA" id="ARBA00008741"/>
    </source>
</evidence>
<dbReference type="OrthoDB" id="9815607at2"/>
<dbReference type="EMBL" id="UHIA01000004">
    <property type="protein sequence ID" value="SUO98174.1"/>
    <property type="molecule type" value="Genomic_DNA"/>
</dbReference>
<dbReference type="GO" id="GO:1903607">
    <property type="term" value="P:cytochrome c biosynthetic process"/>
    <property type="evidence" value="ECO:0007669"/>
    <property type="project" value="TreeGrafter"/>
</dbReference>
<keyword evidence="14" id="KW-1185">Reference proteome</keyword>
<evidence type="ECO:0000256" key="7">
    <source>
        <dbReference type="ARBA" id="ARBA00022519"/>
    </source>
</evidence>
<keyword evidence="11 12" id="KW-0472">Membrane</keyword>
<reference evidence="13 14" key="1">
    <citation type="submission" date="2018-06" db="EMBL/GenBank/DDBJ databases">
        <authorList>
            <consortium name="Pathogen Informatics"/>
            <person name="Doyle S."/>
        </authorList>
    </citation>
    <scope>NUCLEOTIDE SEQUENCE [LARGE SCALE GENOMIC DNA]</scope>
    <source>
        <strain evidence="13 14">NCTC10717</strain>
    </source>
</reference>
<keyword evidence="10 12" id="KW-1133">Transmembrane helix</keyword>
<keyword evidence="8 12" id="KW-0812">Transmembrane</keyword>
<dbReference type="PANTHER" id="PTHR37531">
    <property type="entry name" value="HEME EXPORTER PROTEIN D"/>
    <property type="match status" value="1"/>
</dbReference>
<evidence type="ECO:0000256" key="6">
    <source>
        <dbReference type="ARBA" id="ARBA00022475"/>
    </source>
</evidence>
<evidence type="ECO:0000256" key="1">
    <source>
        <dbReference type="ARBA" id="ARBA00002442"/>
    </source>
</evidence>
<evidence type="ECO:0000313" key="13">
    <source>
        <dbReference type="EMBL" id="SUO98174.1"/>
    </source>
</evidence>
<dbReference type="Proteomes" id="UP000254575">
    <property type="component" value="Unassembled WGS sequence"/>
</dbReference>
<evidence type="ECO:0000256" key="11">
    <source>
        <dbReference type="ARBA" id="ARBA00023136"/>
    </source>
</evidence>
<keyword evidence="9 12" id="KW-0201">Cytochrome c-type biogenesis</keyword>
<dbReference type="InterPro" id="IPR007078">
    <property type="entry name" value="Haem_export_protD_CcmD"/>
</dbReference>
<evidence type="ECO:0000256" key="12">
    <source>
        <dbReference type="RuleBase" id="RU363101"/>
    </source>
</evidence>
<feature type="transmembrane region" description="Helical" evidence="12">
    <location>
        <begin position="17"/>
        <end position="36"/>
    </location>
</feature>
<keyword evidence="5 12" id="KW-0813">Transport</keyword>
<proteinExistence type="inferred from homology"/>